<name>A0A1I5T3D3_9SPHN</name>
<evidence type="ECO:0000313" key="14">
    <source>
        <dbReference type="EMBL" id="SFP77533.1"/>
    </source>
</evidence>
<evidence type="ECO:0000256" key="12">
    <source>
        <dbReference type="ARBA" id="ARBA00033413"/>
    </source>
</evidence>
<sequence length="158" mass="17457">MGTTTYAIALGANRPTRHGRPAAAIALALDRIGGVVAASSTIETPPLGPSIRRFANAAALIESDEPPPVLLARLKRIERALGRRPGRRWGARPIDLDIVLWSGGRHATRALTIPHREWHRRRFVLAPLAEIAPGWRDPDSGRTVRQLLTEVDRRRPRT</sequence>
<dbReference type="OrthoDB" id="9808041at2"/>
<dbReference type="GO" id="GO:0003848">
    <property type="term" value="F:2-amino-4-hydroxy-6-hydroxymethyldihydropteridine diphosphokinase activity"/>
    <property type="evidence" value="ECO:0007669"/>
    <property type="project" value="UniProtKB-EC"/>
</dbReference>
<dbReference type="PANTHER" id="PTHR43071:SF1">
    <property type="entry name" value="2-AMINO-4-HYDROXY-6-HYDROXYMETHYLDIHYDROPTERIDINE PYROPHOSPHOKINASE"/>
    <property type="match status" value="1"/>
</dbReference>
<dbReference type="NCBIfam" id="TIGR01498">
    <property type="entry name" value="folK"/>
    <property type="match status" value="1"/>
</dbReference>
<evidence type="ECO:0000313" key="15">
    <source>
        <dbReference type="Proteomes" id="UP000199586"/>
    </source>
</evidence>
<feature type="domain" description="7,8-dihydro-6-hydroxymethylpterin-pyrophosphokinase" evidence="13">
    <location>
        <begin position="88"/>
        <end position="99"/>
    </location>
</feature>
<proteinExistence type="inferred from homology"/>
<protein>
    <recommendedName>
        <fullName evidence="4">2-amino-4-hydroxy-6-hydroxymethyldihydropteridine pyrophosphokinase</fullName>
        <ecNumber evidence="3">2.7.6.3</ecNumber>
    </recommendedName>
    <alternativeName>
        <fullName evidence="11">6-hydroxymethyl-7,8-dihydropterin pyrophosphokinase</fullName>
    </alternativeName>
    <alternativeName>
        <fullName evidence="12">7,8-dihydro-6-hydroxymethylpterin-pyrophosphokinase</fullName>
    </alternativeName>
</protein>
<reference evidence="14 15" key="1">
    <citation type="submission" date="2016-10" db="EMBL/GenBank/DDBJ databases">
        <authorList>
            <person name="de Groot N.N."/>
        </authorList>
    </citation>
    <scope>NUCLEOTIDE SEQUENCE [LARGE SCALE GENOMIC DNA]</scope>
    <source>
        <strain evidence="14 15">CGMCC 1.9113</strain>
    </source>
</reference>
<evidence type="ECO:0000256" key="2">
    <source>
        <dbReference type="ARBA" id="ARBA00005810"/>
    </source>
</evidence>
<evidence type="ECO:0000256" key="9">
    <source>
        <dbReference type="ARBA" id="ARBA00022909"/>
    </source>
</evidence>
<evidence type="ECO:0000259" key="13">
    <source>
        <dbReference type="PROSITE" id="PS00794"/>
    </source>
</evidence>
<evidence type="ECO:0000256" key="7">
    <source>
        <dbReference type="ARBA" id="ARBA00022777"/>
    </source>
</evidence>
<keyword evidence="7 14" id="KW-0418">Kinase</keyword>
<dbReference type="RefSeq" id="WP_093333449.1">
    <property type="nucleotide sequence ID" value="NZ_FOXP01000007.1"/>
</dbReference>
<dbReference type="SUPFAM" id="SSF55083">
    <property type="entry name" value="6-hydroxymethyl-7,8-dihydropterin pyrophosphokinase, HPPK"/>
    <property type="match status" value="1"/>
</dbReference>
<comment type="pathway">
    <text evidence="1">Cofactor biosynthesis; tetrahydrofolate biosynthesis; 2-amino-4-hydroxy-6-hydroxymethyl-7,8-dihydropteridine diphosphate from 7,8-dihydroneopterin triphosphate: step 4/4.</text>
</comment>
<keyword evidence="5" id="KW-0808">Transferase</keyword>
<dbReference type="CDD" id="cd00483">
    <property type="entry name" value="HPPK"/>
    <property type="match status" value="1"/>
</dbReference>
<dbReference type="UniPathway" id="UPA00077">
    <property type="reaction ID" value="UER00155"/>
</dbReference>
<organism evidence="14 15">
    <name type="scientific">Sphingomonas rubra</name>
    <dbReference type="NCBI Taxonomy" id="634430"/>
    <lineage>
        <taxon>Bacteria</taxon>
        <taxon>Pseudomonadati</taxon>
        <taxon>Pseudomonadota</taxon>
        <taxon>Alphaproteobacteria</taxon>
        <taxon>Sphingomonadales</taxon>
        <taxon>Sphingomonadaceae</taxon>
        <taxon>Sphingomonas</taxon>
    </lineage>
</organism>
<dbReference type="GO" id="GO:0005524">
    <property type="term" value="F:ATP binding"/>
    <property type="evidence" value="ECO:0007669"/>
    <property type="project" value="UniProtKB-KW"/>
</dbReference>
<comment type="similarity">
    <text evidence="2">Belongs to the HPPK family.</text>
</comment>
<evidence type="ECO:0000256" key="4">
    <source>
        <dbReference type="ARBA" id="ARBA00016218"/>
    </source>
</evidence>
<evidence type="ECO:0000256" key="6">
    <source>
        <dbReference type="ARBA" id="ARBA00022741"/>
    </source>
</evidence>
<dbReference type="Proteomes" id="UP000199586">
    <property type="component" value="Unassembled WGS sequence"/>
</dbReference>
<dbReference type="GO" id="GO:0016301">
    <property type="term" value="F:kinase activity"/>
    <property type="evidence" value="ECO:0007669"/>
    <property type="project" value="UniProtKB-KW"/>
</dbReference>
<keyword evidence="15" id="KW-1185">Reference proteome</keyword>
<dbReference type="GO" id="GO:0046654">
    <property type="term" value="P:tetrahydrofolate biosynthetic process"/>
    <property type="evidence" value="ECO:0007669"/>
    <property type="project" value="UniProtKB-UniPathway"/>
</dbReference>
<dbReference type="EC" id="2.7.6.3" evidence="3"/>
<evidence type="ECO:0000256" key="1">
    <source>
        <dbReference type="ARBA" id="ARBA00005051"/>
    </source>
</evidence>
<dbReference type="AlphaFoldDB" id="A0A1I5T3D3"/>
<comment type="function">
    <text evidence="10">Catalyzes the transfer of pyrophosphate from adenosine triphosphate (ATP) to 6-hydroxymethyl-7,8-dihydropterin, an enzymatic step in folate biosynthesis pathway.</text>
</comment>
<dbReference type="GO" id="GO:0046656">
    <property type="term" value="P:folic acid biosynthetic process"/>
    <property type="evidence" value="ECO:0007669"/>
    <property type="project" value="UniProtKB-KW"/>
</dbReference>
<gene>
    <name evidence="14" type="ORF">SAMN04488241_10719</name>
</gene>
<dbReference type="STRING" id="634430.SAMN04488241_10719"/>
<dbReference type="InterPro" id="IPR000550">
    <property type="entry name" value="Hppk"/>
</dbReference>
<keyword evidence="6" id="KW-0547">Nucleotide-binding</keyword>
<accession>A0A1I5T3D3</accession>
<dbReference type="Pfam" id="PF01288">
    <property type="entry name" value="HPPK"/>
    <property type="match status" value="1"/>
</dbReference>
<evidence type="ECO:0000256" key="5">
    <source>
        <dbReference type="ARBA" id="ARBA00022679"/>
    </source>
</evidence>
<keyword evidence="9" id="KW-0289">Folate biosynthesis</keyword>
<evidence type="ECO:0000256" key="3">
    <source>
        <dbReference type="ARBA" id="ARBA00013253"/>
    </source>
</evidence>
<dbReference type="PROSITE" id="PS00794">
    <property type="entry name" value="HPPK"/>
    <property type="match status" value="1"/>
</dbReference>
<keyword evidence="8" id="KW-0067">ATP-binding</keyword>
<evidence type="ECO:0000256" key="11">
    <source>
        <dbReference type="ARBA" id="ARBA00029766"/>
    </source>
</evidence>
<dbReference type="InterPro" id="IPR035907">
    <property type="entry name" value="Hppk_sf"/>
</dbReference>
<dbReference type="Gene3D" id="3.30.70.560">
    <property type="entry name" value="7,8-Dihydro-6-hydroxymethylpterin-pyrophosphokinase HPPK"/>
    <property type="match status" value="1"/>
</dbReference>
<dbReference type="PANTHER" id="PTHR43071">
    <property type="entry name" value="2-AMINO-4-HYDROXY-6-HYDROXYMETHYLDIHYDROPTERIDINE PYROPHOSPHOKINASE"/>
    <property type="match status" value="1"/>
</dbReference>
<evidence type="ECO:0000256" key="8">
    <source>
        <dbReference type="ARBA" id="ARBA00022840"/>
    </source>
</evidence>
<dbReference type="EMBL" id="FOXP01000007">
    <property type="protein sequence ID" value="SFP77533.1"/>
    <property type="molecule type" value="Genomic_DNA"/>
</dbReference>
<evidence type="ECO:0000256" key="10">
    <source>
        <dbReference type="ARBA" id="ARBA00029409"/>
    </source>
</evidence>